<dbReference type="InterPro" id="IPR012336">
    <property type="entry name" value="Thioredoxin-like_fold"/>
</dbReference>
<sequence>MSLLPKYAAYALNSSSNNSNRHTVELYLDLVCPFSARLWSTVVVDNKLPEKFQSQIQFIFRHQIQPWHIQSTLVHTVIMAVAREHPARLFDAITALFKRQRELFDEHIEDKSQVEIYQKILSILHEETQIQLDLEQFRIKRTEANAGNALTTDVKYHIKYARKHAVHVSPTVFIDGLEDSEISSSWTNEQWTKYLEKLQ</sequence>
<reference evidence="3" key="1">
    <citation type="submission" date="2021-02" db="EMBL/GenBank/DDBJ databases">
        <authorList>
            <person name="Nowell W R."/>
        </authorList>
    </citation>
    <scope>NUCLEOTIDE SEQUENCE</scope>
</reference>
<proteinExistence type="predicted"/>
<organism evidence="3 4">
    <name type="scientific">Adineta ricciae</name>
    <name type="common">Rotifer</name>
    <dbReference type="NCBI Taxonomy" id="249248"/>
    <lineage>
        <taxon>Eukaryota</taxon>
        <taxon>Metazoa</taxon>
        <taxon>Spiralia</taxon>
        <taxon>Gnathifera</taxon>
        <taxon>Rotifera</taxon>
        <taxon>Eurotatoria</taxon>
        <taxon>Bdelloidea</taxon>
        <taxon>Adinetida</taxon>
        <taxon>Adinetidae</taxon>
        <taxon>Adineta</taxon>
    </lineage>
</organism>
<evidence type="ECO:0000313" key="2">
    <source>
        <dbReference type="EMBL" id="CAF0891396.1"/>
    </source>
</evidence>
<comment type="caution">
    <text evidence="3">The sequence shown here is derived from an EMBL/GenBank/DDBJ whole genome shotgun (WGS) entry which is preliminary data.</text>
</comment>
<dbReference type="PANTHER" id="PTHR33875:SF2">
    <property type="entry name" value="ACR183CP"/>
    <property type="match status" value="1"/>
</dbReference>
<name>A0A815A3J7_ADIRI</name>
<dbReference type="Pfam" id="PF13462">
    <property type="entry name" value="Thioredoxin_4"/>
    <property type="match status" value="1"/>
</dbReference>
<dbReference type="EMBL" id="CAJNOR010002131">
    <property type="protein sequence ID" value="CAF1251867.1"/>
    <property type="molecule type" value="Genomic_DNA"/>
</dbReference>
<keyword evidence="4" id="KW-1185">Reference proteome</keyword>
<dbReference type="Proteomes" id="UP000663828">
    <property type="component" value="Unassembled WGS sequence"/>
</dbReference>
<dbReference type="PANTHER" id="PTHR33875">
    <property type="entry name" value="OS09G0542200 PROTEIN"/>
    <property type="match status" value="1"/>
</dbReference>
<evidence type="ECO:0000313" key="3">
    <source>
        <dbReference type="EMBL" id="CAF1251867.1"/>
    </source>
</evidence>
<dbReference type="AlphaFoldDB" id="A0A815A3J7"/>
<dbReference type="EMBL" id="CAJNOJ010000031">
    <property type="protein sequence ID" value="CAF0891396.1"/>
    <property type="molecule type" value="Genomic_DNA"/>
</dbReference>
<accession>A0A815A3J7</accession>
<dbReference type="SUPFAM" id="SSF52833">
    <property type="entry name" value="Thioredoxin-like"/>
    <property type="match status" value="1"/>
</dbReference>
<gene>
    <name evidence="2" type="ORF">EDS130_LOCUS9303</name>
    <name evidence="3" type="ORF">XAT740_LOCUS26300</name>
</gene>
<dbReference type="Proteomes" id="UP000663852">
    <property type="component" value="Unassembled WGS sequence"/>
</dbReference>
<dbReference type="InterPro" id="IPR036249">
    <property type="entry name" value="Thioredoxin-like_sf"/>
</dbReference>
<dbReference type="OrthoDB" id="37297at2759"/>
<evidence type="ECO:0000259" key="1">
    <source>
        <dbReference type="Pfam" id="PF13462"/>
    </source>
</evidence>
<dbReference type="Gene3D" id="3.40.30.10">
    <property type="entry name" value="Glutaredoxin"/>
    <property type="match status" value="1"/>
</dbReference>
<protein>
    <recommendedName>
        <fullName evidence="1">Thioredoxin-like fold domain-containing protein</fullName>
    </recommendedName>
</protein>
<feature type="domain" description="Thioredoxin-like fold" evidence="1">
    <location>
        <begin position="21"/>
        <end position="196"/>
    </location>
</feature>
<evidence type="ECO:0000313" key="4">
    <source>
        <dbReference type="Proteomes" id="UP000663828"/>
    </source>
</evidence>